<evidence type="ECO:0008006" key="3">
    <source>
        <dbReference type="Google" id="ProtNLM"/>
    </source>
</evidence>
<accession>A0A2M7ARF5</accession>
<dbReference type="Pfam" id="PF08843">
    <property type="entry name" value="AbiEii"/>
    <property type="match status" value="1"/>
</dbReference>
<dbReference type="EMBL" id="PEWA01000049">
    <property type="protein sequence ID" value="PIU73209.1"/>
    <property type="molecule type" value="Genomic_DNA"/>
</dbReference>
<dbReference type="Proteomes" id="UP000231407">
    <property type="component" value="Unassembled WGS sequence"/>
</dbReference>
<reference evidence="2" key="1">
    <citation type="submission" date="2017-09" db="EMBL/GenBank/DDBJ databases">
        <title>Depth-based differentiation of microbial function through sediment-hosted aquifers and enrichment of novel symbionts in the deep terrestrial subsurface.</title>
        <authorList>
            <person name="Probst A.J."/>
            <person name="Ladd B."/>
            <person name="Jarett J.K."/>
            <person name="Geller-Mcgrath D.E."/>
            <person name="Sieber C.M.K."/>
            <person name="Emerson J.B."/>
            <person name="Anantharaman K."/>
            <person name="Thomas B.C."/>
            <person name="Malmstrom R."/>
            <person name="Stieglmeier M."/>
            <person name="Klingl A."/>
            <person name="Woyke T."/>
            <person name="Ryan C.M."/>
            <person name="Banfield J.F."/>
        </authorList>
    </citation>
    <scope>NUCLEOTIDE SEQUENCE [LARGE SCALE GENOMIC DNA]</scope>
</reference>
<organism evidence="1 2">
    <name type="scientific">Candidatus Shapirobacteria bacterium CG06_land_8_20_14_3_00_40_12</name>
    <dbReference type="NCBI Taxonomy" id="1974881"/>
    <lineage>
        <taxon>Bacteria</taxon>
        <taxon>Candidatus Shapironibacteriota</taxon>
    </lineage>
</organism>
<protein>
    <recommendedName>
        <fullName evidence="3">Nucleotidyl transferase AbiEii/AbiGii toxin family protein</fullName>
    </recommendedName>
</protein>
<gene>
    <name evidence="1" type="ORF">COS78_03510</name>
</gene>
<proteinExistence type="predicted"/>
<sequence>MYTMLTQSQAQLFAAENKTVVDNVLKEHYQIYILDQLYQSGFADSLVFKGGTALRLAYSSVRFSEDLDFSLLNDVDFVDFQKSVKQIVHMFPQSKIQDIYDKYHTLYAKIVFRVDFKPIPIGIKIEINKNRGQVDFVHTIGLSKSPFNNLEVVTRMFTLEAVLKDKLEILENNTRRQPRDLFDAWYICQKLHQEFKIEDRYKYSRKELMDGLNPLLPYQYQKTMDLFTL</sequence>
<name>A0A2M7ARF5_9BACT</name>
<evidence type="ECO:0000313" key="2">
    <source>
        <dbReference type="Proteomes" id="UP000231407"/>
    </source>
</evidence>
<dbReference type="InterPro" id="IPR014942">
    <property type="entry name" value="AbiEii"/>
</dbReference>
<comment type="caution">
    <text evidence="1">The sequence shown here is derived from an EMBL/GenBank/DDBJ whole genome shotgun (WGS) entry which is preliminary data.</text>
</comment>
<evidence type="ECO:0000313" key="1">
    <source>
        <dbReference type="EMBL" id="PIU73209.1"/>
    </source>
</evidence>
<dbReference type="AlphaFoldDB" id="A0A2M7ARF5"/>
<dbReference type="Gene3D" id="3.10.450.620">
    <property type="entry name" value="JHP933, nucleotidyltransferase-like core domain"/>
    <property type="match status" value="1"/>
</dbReference>